<dbReference type="OrthoDB" id="9782004at2"/>
<dbReference type="GO" id="GO:0005886">
    <property type="term" value="C:plasma membrane"/>
    <property type="evidence" value="ECO:0007669"/>
    <property type="project" value="UniProtKB-SubCell"/>
</dbReference>
<evidence type="ECO:0000256" key="3">
    <source>
        <dbReference type="ARBA" id="ARBA00022475"/>
    </source>
</evidence>
<protein>
    <submittedName>
        <fullName evidence="10">ABC transporter permease</fullName>
    </submittedName>
</protein>
<dbReference type="AlphaFoldDB" id="A0A4R5K844"/>
<dbReference type="GO" id="GO:0055085">
    <property type="term" value="P:transmembrane transport"/>
    <property type="evidence" value="ECO:0007669"/>
    <property type="project" value="InterPro"/>
</dbReference>
<evidence type="ECO:0000313" key="11">
    <source>
        <dbReference type="Proteomes" id="UP000295636"/>
    </source>
</evidence>
<organism evidence="10 11">
    <name type="scientific">Paenibacillus piri</name>
    <dbReference type="NCBI Taxonomy" id="2547395"/>
    <lineage>
        <taxon>Bacteria</taxon>
        <taxon>Bacillati</taxon>
        <taxon>Bacillota</taxon>
        <taxon>Bacilli</taxon>
        <taxon>Bacillales</taxon>
        <taxon>Paenibacillaceae</taxon>
        <taxon>Paenibacillus</taxon>
    </lineage>
</organism>
<keyword evidence="7 8" id="KW-0472">Membrane</keyword>
<keyword evidence="4" id="KW-0997">Cell inner membrane</keyword>
<evidence type="ECO:0000256" key="2">
    <source>
        <dbReference type="ARBA" id="ARBA00022448"/>
    </source>
</evidence>
<evidence type="ECO:0000259" key="9">
    <source>
        <dbReference type="PROSITE" id="PS50928"/>
    </source>
</evidence>
<reference evidence="10 11" key="1">
    <citation type="submission" date="2019-03" db="EMBL/GenBank/DDBJ databases">
        <title>This is whole genome sequence of Paenibacillus sp MS74 strain.</title>
        <authorList>
            <person name="Trinh H.N."/>
        </authorList>
    </citation>
    <scope>NUCLEOTIDE SEQUENCE [LARGE SCALE GENOMIC DNA]</scope>
    <source>
        <strain evidence="10 11">MS74</strain>
    </source>
</reference>
<feature type="transmembrane region" description="Helical" evidence="8">
    <location>
        <begin position="231"/>
        <end position="250"/>
    </location>
</feature>
<dbReference type="RefSeq" id="WP_133236870.1">
    <property type="nucleotide sequence ID" value="NZ_SMRT01000036.1"/>
</dbReference>
<keyword evidence="11" id="KW-1185">Reference proteome</keyword>
<dbReference type="PANTHER" id="PTHR43357">
    <property type="entry name" value="INNER MEMBRANE ABC TRANSPORTER PERMEASE PROTEIN YDCV"/>
    <property type="match status" value="1"/>
</dbReference>
<evidence type="ECO:0000256" key="4">
    <source>
        <dbReference type="ARBA" id="ARBA00022519"/>
    </source>
</evidence>
<dbReference type="InterPro" id="IPR000515">
    <property type="entry name" value="MetI-like"/>
</dbReference>
<evidence type="ECO:0000256" key="6">
    <source>
        <dbReference type="ARBA" id="ARBA00022989"/>
    </source>
</evidence>
<proteinExistence type="inferred from homology"/>
<feature type="domain" description="ABC transmembrane type-1" evidence="9">
    <location>
        <begin position="62"/>
        <end position="250"/>
    </location>
</feature>
<comment type="similarity">
    <text evidence="8">Belongs to the binding-protein-dependent transport system permease family.</text>
</comment>
<keyword evidence="6 8" id="KW-1133">Transmembrane helix</keyword>
<evidence type="ECO:0000256" key="5">
    <source>
        <dbReference type="ARBA" id="ARBA00022692"/>
    </source>
</evidence>
<feature type="transmembrane region" description="Helical" evidence="8">
    <location>
        <begin position="133"/>
        <end position="153"/>
    </location>
</feature>
<dbReference type="SUPFAM" id="SSF161098">
    <property type="entry name" value="MetI-like"/>
    <property type="match status" value="1"/>
</dbReference>
<dbReference type="EMBL" id="SMRT01000036">
    <property type="protein sequence ID" value="TDF89729.1"/>
    <property type="molecule type" value="Genomic_DNA"/>
</dbReference>
<comment type="subcellular location">
    <subcellularLocation>
        <location evidence="1">Cell inner membrane</location>
        <topology evidence="1">Multi-pass membrane protein</topology>
    </subcellularLocation>
    <subcellularLocation>
        <location evidence="8">Cell membrane</location>
        <topology evidence="8">Multi-pass membrane protein</topology>
    </subcellularLocation>
</comment>
<dbReference type="Pfam" id="PF00528">
    <property type="entry name" value="BPD_transp_1"/>
    <property type="match status" value="1"/>
</dbReference>
<comment type="caution">
    <text evidence="10">The sequence shown here is derived from an EMBL/GenBank/DDBJ whole genome shotgun (WGS) entry which is preliminary data.</text>
</comment>
<evidence type="ECO:0000313" key="10">
    <source>
        <dbReference type="EMBL" id="TDF89729.1"/>
    </source>
</evidence>
<keyword evidence="2 8" id="KW-0813">Transport</keyword>
<dbReference type="PROSITE" id="PS50928">
    <property type="entry name" value="ABC_TM1"/>
    <property type="match status" value="1"/>
</dbReference>
<feature type="transmembrane region" description="Helical" evidence="8">
    <location>
        <begin position="97"/>
        <end position="121"/>
    </location>
</feature>
<dbReference type="Gene3D" id="1.10.3720.10">
    <property type="entry name" value="MetI-like"/>
    <property type="match status" value="1"/>
</dbReference>
<gene>
    <name evidence="10" type="ORF">E1757_34560</name>
</gene>
<evidence type="ECO:0000256" key="8">
    <source>
        <dbReference type="RuleBase" id="RU363032"/>
    </source>
</evidence>
<sequence length="264" mass="28766">MRWASGLQISFTGLAVLFILLPILVTIPASFTEASFPSFPPHGFSFKWYEKLFNRPEYMAAFFNSVEIAVVTSLFAVILGTAGALAVAKYDLPGKSFIVSVLTAPLTAPQLVLGAALLIYFTPMSLSGTLTGLLIAHIVICVPFVMRYALAGLSGFDYTLERAAMILGANPFQVFWKVTLPLLRPAIVSGGLFAFLTSFDNVTVSLFLVSTKMKTLPIEIYSNMQDSFDPLVATVSSMVIFISVLFIILLEKIHGVGRFFEGTH</sequence>
<dbReference type="InterPro" id="IPR035906">
    <property type="entry name" value="MetI-like_sf"/>
</dbReference>
<name>A0A4R5K844_9BACL</name>
<dbReference type="CDD" id="cd06261">
    <property type="entry name" value="TM_PBP2"/>
    <property type="match status" value="1"/>
</dbReference>
<dbReference type="Proteomes" id="UP000295636">
    <property type="component" value="Unassembled WGS sequence"/>
</dbReference>
<accession>A0A4R5K844</accession>
<keyword evidence="5 8" id="KW-0812">Transmembrane</keyword>
<evidence type="ECO:0000256" key="7">
    <source>
        <dbReference type="ARBA" id="ARBA00023136"/>
    </source>
</evidence>
<keyword evidence="3" id="KW-1003">Cell membrane</keyword>
<dbReference type="PANTHER" id="PTHR43357:SF4">
    <property type="entry name" value="INNER MEMBRANE ABC TRANSPORTER PERMEASE PROTEIN YDCV"/>
    <property type="match status" value="1"/>
</dbReference>
<feature type="transmembrane region" description="Helical" evidence="8">
    <location>
        <begin position="58"/>
        <end position="85"/>
    </location>
</feature>
<evidence type="ECO:0000256" key="1">
    <source>
        <dbReference type="ARBA" id="ARBA00004429"/>
    </source>
</evidence>